<dbReference type="AlphaFoldDB" id="A0A1M6P6X2"/>
<dbReference type="InterPro" id="IPR012349">
    <property type="entry name" value="Split_barrel_FMN-bd"/>
</dbReference>
<organism evidence="5 6">
    <name type="scientific">Hathewaya proteolytica DSM 3090</name>
    <dbReference type="NCBI Taxonomy" id="1121331"/>
    <lineage>
        <taxon>Bacteria</taxon>
        <taxon>Bacillati</taxon>
        <taxon>Bacillota</taxon>
        <taxon>Clostridia</taxon>
        <taxon>Eubacteriales</taxon>
        <taxon>Clostridiaceae</taxon>
        <taxon>Hathewaya</taxon>
    </lineage>
</organism>
<dbReference type="InterPro" id="IPR052174">
    <property type="entry name" value="Flavoredoxin"/>
</dbReference>
<dbReference type="Proteomes" id="UP000183952">
    <property type="component" value="Unassembled WGS sequence"/>
</dbReference>
<dbReference type="GO" id="GO:0010181">
    <property type="term" value="F:FMN binding"/>
    <property type="evidence" value="ECO:0007669"/>
    <property type="project" value="InterPro"/>
</dbReference>
<dbReference type="OrthoDB" id="9794638at2"/>
<dbReference type="RefSeq" id="WP_072903568.1">
    <property type="nucleotide sequence ID" value="NZ_FRAD01000012.1"/>
</dbReference>
<evidence type="ECO:0000313" key="5">
    <source>
        <dbReference type="EMBL" id="SHK03655.1"/>
    </source>
</evidence>
<dbReference type="Pfam" id="PF01613">
    <property type="entry name" value="Flavin_Reduct"/>
    <property type="match status" value="1"/>
</dbReference>
<dbReference type="PANTHER" id="PTHR43567">
    <property type="entry name" value="FLAVOREDOXIN-RELATED-RELATED"/>
    <property type="match status" value="1"/>
</dbReference>
<accession>A0A1M6P6X2</accession>
<dbReference type="SUPFAM" id="SSF50475">
    <property type="entry name" value="FMN-binding split barrel"/>
    <property type="match status" value="1"/>
</dbReference>
<dbReference type="SMART" id="SM00903">
    <property type="entry name" value="Flavin_Reduct"/>
    <property type="match status" value="1"/>
</dbReference>
<dbReference type="EMBL" id="FRAD01000012">
    <property type="protein sequence ID" value="SHK03655.1"/>
    <property type="molecule type" value="Genomic_DNA"/>
</dbReference>
<keyword evidence="2" id="KW-0285">Flavoprotein</keyword>
<name>A0A1M6P6X2_9CLOT</name>
<reference evidence="5 6" key="1">
    <citation type="submission" date="2016-11" db="EMBL/GenBank/DDBJ databases">
        <authorList>
            <person name="Jaros S."/>
            <person name="Januszkiewicz K."/>
            <person name="Wedrychowicz H."/>
        </authorList>
    </citation>
    <scope>NUCLEOTIDE SEQUENCE [LARGE SCALE GENOMIC DNA]</scope>
    <source>
        <strain evidence="5 6">DSM 3090</strain>
    </source>
</reference>
<evidence type="ECO:0000256" key="2">
    <source>
        <dbReference type="ARBA" id="ARBA00022630"/>
    </source>
</evidence>
<gene>
    <name evidence="5" type="ORF">SAMN02745248_01611</name>
</gene>
<dbReference type="InterPro" id="IPR002563">
    <property type="entry name" value="Flavin_Rdtase-like_dom"/>
</dbReference>
<evidence type="ECO:0000259" key="4">
    <source>
        <dbReference type="SMART" id="SM00903"/>
    </source>
</evidence>
<evidence type="ECO:0000256" key="3">
    <source>
        <dbReference type="ARBA" id="ARBA00038054"/>
    </source>
</evidence>
<dbReference type="STRING" id="1121331.SAMN02745248_01611"/>
<dbReference type="Gene3D" id="2.30.110.10">
    <property type="entry name" value="Electron Transport, Fmn-binding Protein, Chain A"/>
    <property type="match status" value="1"/>
</dbReference>
<sequence>MSKKLFKGSAMLNPLPVVLVTSKKGDFVNVFTVAWAGIVCSQPPMLSISIRPERLSYDLIKESKEFVVNIPSGNMAKIVDFCGVKSGRDVDKINYFNLDLDQGSNVNVPSISQCPINLECSVKEIIHLGSHDMFLANIKGVKVDESLIDAKGKIHFEKAHLLSYSHGEYYTLPEKTQGKFGFSIQKKKKR</sequence>
<protein>
    <submittedName>
        <fullName evidence="5">NADH-FMN oxidoreductase RutF, flavin reductase (DIM6/NTAB) family</fullName>
    </submittedName>
</protein>
<feature type="domain" description="Flavin reductase like" evidence="4">
    <location>
        <begin position="11"/>
        <end position="156"/>
    </location>
</feature>
<evidence type="ECO:0000313" key="6">
    <source>
        <dbReference type="Proteomes" id="UP000183952"/>
    </source>
</evidence>
<comment type="cofactor">
    <cofactor evidence="1">
        <name>FMN</name>
        <dbReference type="ChEBI" id="CHEBI:58210"/>
    </cofactor>
</comment>
<keyword evidence="6" id="KW-1185">Reference proteome</keyword>
<evidence type="ECO:0000256" key="1">
    <source>
        <dbReference type="ARBA" id="ARBA00001917"/>
    </source>
</evidence>
<proteinExistence type="inferred from homology"/>
<dbReference type="GO" id="GO:0016646">
    <property type="term" value="F:oxidoreductase activity, acting on the CH-NH group of donors, NAD or NADP as acceptor"/>
    <property type="evidence" value="ECO:0007669"/>
    <property type="project" value="UniProtKB-ARBA"/>
</dbReference>
<dbReference type="PANTHER" id="PTHR43567:SF1">
    <property type="entry name" value="FLAVOREDOXIN"/>
    <property type="match status" value="1"/>
</dbReference>
<comment type="similarity">
    <text evidence="3">Belongs to the flavoredoxin family.</text>
</comment>